<dbReference type="NCBIfam" id="TIGR01833">
    <property type="entry name" value="HMG-CoA-S_euk"/>
    <property type="match status" value="1"/>
</dbReference>
<feature type="domain" description="Hydroxymethylglutaryl-coenzyme A synthase N-terminal" evidence="9">
    <location>
        <begin position="1"/>
        <end position="148"/>
    </location>
</feature>
<gene>
    <name evidence="11" type="ORF">E2I00_006985</name>
</gene>
<feature type="active site" description="Proton donor/acceptor" evidence="6">
    <location>
        <position position="60"/>
    </location>
</feature>
<evidence type="ECO:0000313" key="12">
    <source>
        <dbReference type="Proteomes" id="UP000437017"/>
    </source>
</evidence>
<feature type="binding site" evidence="7">
    <location>
        <position position="242"/>
    </location>
    <ligand>
        <name>CoA</name>
        <dbReference type="ChEBI" id="CHEBI:57287"/>
    </ligand>
</feature>
<keyword evidence="3 8" id="KW-0444">Lipid biosynthesis</keyword>
<feature type="binding site" evidence="7">
    <location>
        <position position="129"/>
    </location>
    <ligand>
        <name>CoA</name>
        <dbReference type="ChEBI" id="CHEBI:57287"/>
    </ligand>
</feature>
<feature type="binding site" evidence="7">
    <location>
        <position position="246"/>
    </location>
    <ligand>
        <name>CoA</name>
        <dbReference type="ChEBI" id="CHEBI:57287"/>
    </ligand>
</feature>
<sequence>MEKFNDVEAGKYTVGMGQTQMGSCSVQEGINSLCLTVVQQLMELTQLPWESVGRLEVGTETIIDKSKAVKTVLMELFQDSGNTDIEGTDTTSACYGDTASLYSVVTLPLSIHHYALVVCGDIAVYSSGNIHPTGRAGAVAMLVGPKAPLALKRVPKSLCVPCQGLEQPTWRMYIYDFYKADMTSECPQLDGKLSIQHYLRALDRCYMLYRQKIQNQWEQAGIDRHFTLDDLQFMIFHTPFCKMVQKSLAHLMFNDFLLASSNTQTGLYKRLEAFRGLKLEDTYTNKDVEKAFQKASLDMFNKKSKASLYLSIHNGNMYTSSLDGCLASLLSPLPPPPLEKLVSSTSDLPKCLASRKRMSPEKFAEIMDQREQFYHK</sequence>
<name>A0A643CGN6_BALPH</name>
<evidence type="ECO:0000256" key="8">
    <source>
        <dbReference type="RuleBase" id="RU364071"/>
    </source>
</evidence>
<keyword evidence="12" id="KW-1185">Reference proteome</keyword>
<keyword evidence="4 8" id="KW-0808">Transferase</keyword>
<feature type="active site" description="Proton donor/acceptor" evidence="6">
    <location>
        <position position="237"/>
    </location>
</feature>
<evidence type="ECO:0000256" key="1">
    <source>
        <dbReference type="ARBA" id="ARBA00007061"/>
    </source>
</evidence>
<dbReference type="CDD" id="cd00827">
    <property type="entry name" value="init_cond_enzymes"/>
    <property type="match status" value="1"/>
</dbReference>
<dbReference type="InterPro" id="IPR016039">
    <property type="entry name" value="Thiolase-like"/>
</dbReference>
<comment type="pathway">
    <text evidence="8">Metabolic intermediate biosynthesis; (R)-mevalonate biosynthesis; (R)-mevalonate from acetyl-CoA: step 2/3.</text>
</comment>
<keyword evidence="8" id="KW-0753">Steroid metabolism</keyword>
<dbReference type="AlphaFoldDB" id="A0A643CGN6"/>
<feature type="active site" description="Acyl-thioester intermediate" evidence="6">
    <location>
        <position position="94"/>
    </location>
</feature>
<dbReference type="GO" id="GO:0004421">
    <property type="term" value="F:hydroxymethylglutaryl-CoA synthase activity"/>
    <property type="evidence" value="ECO:0007669"/>
    <property type="project" value="UniProtKB-EC"/>
</dbReference>
<dbReference type="SUPFAM" id="SSF53901">
    <property type="entry name" value="Thiolase-like"/>
    <property type="match status" value="2"/>
</dbReference>
<dbReference type="Gene3D" id="3.40.47.10">
    <property type="match status" value="1"/>
</dbReference>
<evidence type="ECO:0000259" key="9">
    <source>
        <dbReference type="Pfam" id="PF01154"/>
    </source>
</evidence>
<protein>
    <recommendedName>
        <fullName evidence="8">Hydroxymethylglutaryl-CoA synthase</fullName>
        <shortName evidence="8">HMG-CoA synthase</shortName>
        <ecNumber evidence="8">2.3.3.10</ecNumber>
    </recommendedName>
    <alternativeName>
        <fullName evidence="8">3-hydroxy-3-methylglutaryl coenzyme A synthase</fullName>
    </alternativeName>
</protein>
<reference evidence="11 12" key="1">
    <citation type="journal article" date="2019" name="PLoS ONE">
        <title>Genomic analyses reveal an absence of contemporary introgressive admixture between fin whales and blue whales, despite known hybrids.</title>
        <authorList>
            <person name="Westbury M.V."/>
            <person name="Petersen B."/>
            <person name="Lorenzen E.D."/>
        </authorList>
    </citation>
    <scope>NUCLEOTIDE SEQUENCE [LARGE SCALE GENOMIC DNA]</scope>
    <source>
        <strain evidence="11">FinWhale-01</strain>
    </source>
</reference>
<dbReference type="GO" id="GO:0010142">
    <property type="term" value="P:farnesyl diphosphate biosynthetic process, mevalonate pathway"/>
    <property type="evidence" value="ECO:0007669"/>
    <property type="project" value="InterPro"/>
</dbReference>
<evidence type="ECO:0000256" key="6">
    <source>
        <dbReference type="PIRSR" id="PIRSR610122-1"/>
    </source>
</evidence>
<keyword evidence="8" id="KW-0756">Sterol biosynthesis</keyword>
<dbReference type="PANTHER" id="PTHR43323:SF1">
    <property type="entry name" value="HYDROXYMETHYLGLUTARYL-COA SYNTHASE, MITOCHONDRIAL"/>
    <property type="match status" value="1"/>
</dbReference>
<evidence type="ECO:0000256" key="2">
    <source>
        <dbReference type="ARBA" id="ARBA00011738"/>
    </source>
</evidence>
<evidence type="ECO:0000256" key="4">
    <source>
        <dbReference type="ARBA" id="ARBA00022679"/>
    </source>
</evidence>
<evidence type="ECO:0000256" key="7">
    <source>
        <dbReference type="PIRSR" id="PIRSR610122-2"/>
    </source>
</evidence>
<dbReference type="EC" id="2.3.3.10" evidence="8"/>
<dbReference type="GO" id="GO:0006084">
    <property type="term" value="P:acetyl-CoA metabolic process"/>
    <property type="evidence" value="ECO:0007669"/>
    <property type="project" value="InterPro"/>
</dbReference>
<evidence type="ECO:0000313" key="11">
    <source>
        <dbReference type="EMBL" id="KAB0399407.1"/>
    </source>
</evidence>
<organism evidence="11 12">
    <name type="scientific">Balaenoptera physalus</name>
    <name type="common">Fin whale</name>
    <name type="synonym">Balaena physalus</name>
    <dbReference type="NCBI Taxonomy" id="9770"/>
    <lineage>
        <taxon>Eukaryota</taxon>
        <taxon>Metazoa</taxon>
        <taxon>Chordata</taxon>
        <taxon>Craniata</taxon>
        <taxon>Vertebrata</taxon>
        <taxon>Euteleostomi</taxon>
        <taxon>Mammalia</taxon>
        <taxon>Eutheria</taxon>
        <taxon>Laurasiatheria</taxon>
        <taxon>Artiodactyla</taxon>
        <taxon>Whippomorpha</taxon>
        <taxon>Cetacea</taxon>
        <taxon>Mysticeti</taxon>
        <taxon>Balaenopteridae</taxon>
        <taxon>Balaenoptera</taxon>
    </lineage>
</organism>
<keyword evidence="8" id="KW-1207">Sterol metabolism</keyword>
<dbReference type="Pfam" id="PF08540">
    <property type="entry name" value="HMG_CoA_synt_C"/>
    <property type="match status" value="1"/>
</dbReference>
<proteinExistence type="inferred from homology"/>
<comment type="similarity">
    <text evidence="1 8">Belongs to the thiolase-like superfamily. HMG-CoA synthase family.</text>
</comment>
<comment type="catalytic activity">
    <reaction evidence="8">
        <text>acetoacetyl-CoA + acetyl-CoA + H2O = (3S)-3-hydroxy-3-methylglutaryl-CoA + CoA + H(+)</text>
        <dbReference type="Rhea" id="RHEA:10188"/>
        <dbReference type="ChEBI" id="CHEBI:15377"/>
        <dbReference type="ChEBI" id="CHEBI:15378"/>
        <dbReference type="ChEBI" id="CHEBI:43074"/>
        <dbReference type="ChEBI" id="CHEBI:57286"/>
        <dbReference type="ChEBI" id="CHEBI:57287"/>
        <dbReference type="ChEBI" id="CHEBI:57288"/>
        <dbReference type="EC" id="2.3.3.10"/>
    </reaction>
</comment>
<dbReference type="InterPro" id="IPR010122">
    <property type="entry name" value="HMG_CoA_synthase_euk"/>
</dbReference>
<evidence type="ECO:0000256" key="3">
    <source>
        <dbReference type="ARBA" id="ARBA00022516"/>
    </source>
</evidence>
<feature type="binding site" evidence="7">
    <location>
        <position position="194"/>
    </location>
    <ligand>
        <name>CoA</name>
        <dbReference type="ChEBI" id="CHEBI:57287"/>
    </ligand>
</feature>
<evidence type="ECO:0000259" key="10">
    <source>
        <dbReference type="Pfam" id="PF08540"/>
    </source>
</evidence>
<comment type="subunit">
    <text evidence="2">Homodimer.</text>
</comment>
<dbReference type="UniPathway" id="UPA00058">
    <property type="reaction ID" value="UER00102"/>
</dbReference>
<evidence type="ECO:0000256" key="5">
    <source>
        <dbReference type="ARBA" id="ARBA00023098"/>
    </source>
</evidence>
<feature type="non-terminal residue" evidence="11">
    <location>
        <position position="376"/>
    </location>
</feature>
<keyword evidence="5 8" id="KW-0443">Lipid metabolism</keyword>
<dbReference type="EMBL" id="SGJD01001556">
    <property type="protein sequence ID" value="KAB0399407.1"/>
    <property type="molecule type" value="Genomic_DNA"/>
</dbReference>
<comment type="caution">
    <text evidence="11">The sequence shown here is derived from an EMBL/GenBank/DDBJ whole genome shotgun (WGS) entry which is preliminary data.</text>
</comment>
<dbReference type="Pfam" id="PF01154">
    <property type="entry name" value="HMG_CoA_synt_N"/>
    <property type="match status" value="1"/>
</dbReference>
<dbReference type="GO" id="GO:0016126">
    <property type="term" value="P:sterol biosynthetic process"/>
    <property type="evidence" value="ECO:0007669"/>
    <property type="project" value="UniProtKB-KW"/>
</dbReference>
<dbReference type="PANTHER" id="PTHR43323">
    <property type="entry name" value="3-HYDROXY-3-METHYLGLUTARYL COENZYME A SYNTHASE"/>
    <property type="match status" value="1"/>
</dbReference>
<dbReference type="GO" id="GO:0005739">
    <property type="term" value="C:mitochondrion"/>
    <property type="evidence" value="ECO:0007669"/>
    <property type="project" value="TreeGrafter"/>
</dbReference>
<dbReference type="OrthoDB" id="1269963at2759"/>
<comment type="function">
    <text evidence="8">Catalyzes the condensation of acetyl-CoA with acetoacetyl-CoA to form HMG-CoA.</text>
</comment>
<accession>A0A643CGN6</accession>
<dbReference type="InterPro" id="IPR013528">
    <property type="entry name" value="HMG_CoA_synth_N"/>
</dbReference>
<feature type="domain" description="Hydroxymethylglutaryl-coenzyme A synthase C-terminal" evidence="10">
    <location>
        <begin position="172"/>
        <end position="331"/>
    </location>
</feature>
<keyword evidence="8" id="KW-0752">Steroid biosynthesis</keyword>
<dbReference type="InterPro" id="IPR013746">
    <property type="entry name" value="HMG_CoA_synt_C_dom"/>
</dbReference>
<dbReference type="Proteomes" id="UP000437017">
    <property type="component" value="Unassembled WGS sequence"/>
</dbReference>